<organism evidence="2 3">
    <name type="scientific">Microbulbifer echini</name>
    <dbReference type="NCBI Taxonomy" id="1529067"/>
    <lineage>
        <taxon>Bacteria</taxon>
        <taxon>Pseudomonadati</taxon>
        <taxon>Pseudomonadota</taxon>
        <taxon>Gammaproteobacteria</taxon>
        <taxon>Cellvibrionales</taxon>
        <taxon>Microbulbiferaceae</taxon>
        <taxon>Microbulbifer</taxon>
    </lineage>
</organism>
<feature type="transmembrane region" description="Helical" evidence="1">
    <location>
        <begin position="60"/>
        <end position="81"/>
    </location>
</feature>
<name>A0ABV4NUF9_9GAMM</name>
<feature type="transmembrane region" description="Helical" evidence="1">
    <location>
        <begin position="93"/>
        <end position="114"/>
    </location>
</feature>
<proteinExistence type="predicted"/>
<gene>
    <name evidence="2" type="ORF">ACCI51_19095</name>
</gene>
<evidence type="ECO:0000256" key="1">
    <source>
        <dbReference type="SAM" id="Phobius"/>
    </source>
</evidence>
<comment type="caution">
    <text evidence="2">The sequence shown here is derived from an EMBL/GenBank/DDBJ whole genome shotgun (WGS) entry which is preliminary data.</text>
</comment>
<sequence>MNIIASCSVSAVAEFFEVGLEVKNCPGCNEKPISLVGWCSGINSIKCICKSCGTALSANVTTWVVLLAIVVAMYAVAYTSVVHFDVQFKQDRLLIIGLTSIPVLAGSLLGYMIGGYEIKKVARK</sequence>
<accession>A0ABV4NUF9</accession>
<evidence type="ECO:0000313" key="2">
    <source>
        <dbReference type="EMBL" id="MFA0792646.1"/>
    </source>
</evidence>
<keyword evidence="3" id="KW-1185">Reference proteome</keyword>
<protein>
    <submittedName>
        <fullName evidence="2">Uncharacterized protein</fullName>
    </submittedName>
</protein>
<keyword evidence="1" id="KW-0472">Membrane</keyword>
<reference evidence="2 3" key="1">
    <citation type="submission" date="2024-08" db="EMBL/GenBank/DDBJ databases">
        <authorList>
            <person name="Ishaq N."/>
        </authorList>
    </citation>
    <scope>NUCLEOTIDE SEQUENCE [LARGE SCALE GENOMIC DNA]</scope>
    <source>
        <strain evidence="2 3">JCM 30400</strain>
    </source>
</reference>
<keyword evidence="1" id="KW-0812">Transmembrane</keyword>
<dbReference type="Proteomes" id="UP001569414">
    <property type="component" value="Unassembled WGS sequence"/>
</dbReference>
<keyword evidence="1" id="KW-1133">Transmembrane helix</keyword>
<dbReference type="RefSeq" id="WP_371845021.1">
    <property type="nucleotide sequence ID" value="NZ_JBGMEL010000036.1"/>
</dbReference>
<dbReference type="EMBL" id="JBGMEL010000036">
    <property type="protein sequence ID" value="MFA0792646.1"/>
    <property type="molecule type" value="Genomic_DNA"/>
</dbReference>
<evidence type="ECO:0000313" key="3">
    <source>
        <dbReference type="Proteomes" id="UP001569414"/>
    </source>
</evidence>